<feature type="compositionally biased region" description="Basic and acidic residues" evidence="1">
    <location>
        <begin position="127"/>
        <end position="138"/>
    </location>
</feature>
<name>A0AAQ3RQX3_VIGMU</name>
<gene>
    <name evidence="3" type="ORF">V8G54_027348</name>
</gene>
<dbReference type="CDD" id="cd04660">
    <property type="entry name" value="nsLTP_like"/>
    <property type="match status" value="1"/>
</dbReference>
<dbReference type="EMBL" id="CP144693">
    <property type="protein sequence ID" value="WVZ01279.1"/>
    <property type="molecule type" value="Genomic_DNA"/>
</dbReference>
<dbReference type="InterPro" id="IPR036312">
    <property type="entry name" value="Bifun_inhib/LTP/seed_sf"/>
</dbReference>
<dbReference type="SUPFAM" id="SSF47699">
    <property type="entry name" value="Bifunctional inhibitor/lipid-transfer protein/seed storage 2S albumin"/>
    <property type="match status" value="1"/>
</dbReference>
<evidence type="ECO:0000256" key="1">
    <source>
        <dbReference type="SAM" id="MobiDB-lite"/>
    </source>
</evidence>
<dbReference type="AlphaFoldDB" id="A0AAQ3RQX3"/>
<evidence type="ECO:0000313" key="3">
    <source>
        <dbReference type="EMBL" id="WVZ01279.1"/>
    </source>
</evidence>
<sequence length="181" mass="20119">MEKMMKSKQLVILGMIGVIVFWSDVVVGQCADIKGLIKQCGVYVEKSGPLINPSRTCCEEIKNADVECVCKNLTKPILQNIDIQKLHYVADSCGRPINCGDEDEVEVADGPKTDDINWSPEFIESEVPAKTDDDRRSPPEFIESQVPPKKQQSSRRLSPPKPNLKSSVQFMENADPPSDVD</sequence>
<reference evidence="3 4" key="1">
    <citation type="journal article" date="2023" name="Life. Sci Alliance">
        <title>Evolutionary insights into 3D genome organization and epigenetic landscape of Vigna mungo.</title>
        <authorList>
            <person name="Junaid A."/>
            <person name="Singh B."/>
            <person name="Bhatia S."/>
        </authorList>
    </citation>
    <scope>NUCLEOTIDE SEQUENCE [LARGE SCALE GENOMIC DNA]</scope>
    <source>
        <strain evidence="3">Urdbean</strain>
    </source>
</reference>
<protein>
    <recommendedName>
        <fullName evidence="2">Bifunctional inhibitor/plant lipid transfer protein/seed storage helical domain-containing protein</fullName>
    </recommendedName>
</protein>
<dbReference type="PANTHER" id="PTHR33286:SF1">
    <property type="entry name" value="OS01G0800600 PROTEIN"/>
    <property type="match status" value="1"/>
</dbReference>
<dbReference type="PANTHER" id="PTHR33286">
    <property type="entry name" value="BIFUNCTIONAL INHIBITOR/LIPID-TRANSFER PROTEIN/SEED STORAGE 2S ALBUMIN SUPERFAMILY PROTEIN"/>
    <property type="match status" value="1"/>
</dbReference>
<organism evidence="3 4">
    <name type="scientific">Vigna mungo</name>
    <name type="common">Black gram</name>
    <name type="synonym">Phaseolus mungo</name>
    <dbReference type="NCBI Taxonomy" id="3915"/>
    <lineage>
        <taxon>Eukaryota</taxon>
        <taxon>Viridiplantae</taxon>
        <taxon>Streptophyta</taxon>
        <taxon>Embryophyta</taxon>
        <taxon>Tracheophyta</taxon>
        <taxon>Spermatophyta</taxon>
        <taxon>Magnoliopsida</taxon>
        <taxon>eudicotyledons</taxon>
        <taxon>Gunneridae</taxon>
        <taxon>Pentapetalae</taxon>
        <taxon>rosids</taxon>
        <taxon>fabids</taxon>
        <taxon>Fabales</taxon>
        <taxon>Fabaceae</taxon>
        <taxon>Papilionoideae</taxon>
        <taxon>50 kb inversion clade</taxon>
        <taxon>NPAAA clade</taxon>
        <taxon>indigoferoid/millettioid clade</taxon>
        <taxon>Phaseoleae</taxon>
        <taxon>Vigna</taxon>
    </lineage>
</organism>
<dbReference type="InterPro" id="IPR044741">
    <property type="entry name" value="NsLTP-like"/>
</dbReference>
<dbReference type="Proteomes" id="UP001374535">
    <property type="component" value="Chromosome 8"/>
</dbReference>
<evidence type="ECO:0000313" key="4">
    <source>
        <dbReference type="Proteomes" id="UP001374535"/>
    </source>
</evidence>
<dbReference type="InterPro" id="IPR016140">
    <property type="entry name" value="Bifunc_inhib/LTP/seed_store"/>
</dbReference>
<accession>A0AAQ3RQX3</accession>
<evidence type="ECO:0000259" key="2">
    <source>
        <dbReference type="Pfam" id="PF14368"/>
    </source>
</evidence>
<feature type="domain" description="Bifunctional inhibitor/plant lipid transfer protein/seed storage helical" evidence="2">
    <location>
        <begin position="22"/>
        <end position="96"/>
    </location>
</feature>
<feature type="region of interest" description="Disordered" evidence="1">
    <location>
        <begin position="104"/>
        <end position="181"/>
    </location>
</feature>
<dbReference type="Gene3D" id="1.10.110.10">
    <property type="entry name" value="Plant lipid-transfer and hydrophobic proteins"/>
    <property type="match status" value="1"/>
</dbReference>
<keyword evidence="4" id="KW-1185">Reference proteome</keyword>
<dbReference type="Pfam" id="PF14368">
    <property type="entry name" value="LTP_2"/>
    <property type="match status" value="1"/>
</dbReference>
<proteinExistence type="predicted"/>